<dbReference type="InterPro" id="IPR000620">
    <property type="entry name" value="EamA_dom"/>
</dbReference>
<proteinExistence type="inferred from homology"/>
<sequence length="289" mass="32702">MPSSNRTGSFYMLLSVICFSMMDILVKLTTSHYPIGEIAFFRGLFGLIPIFFLIPKNKIFTFFKTKKPGLHFIRAFAGTFAMISTFIGVKYMKLSDVVSIAQATPVFVTIFSIIFLKEVVGYRRWLSVIAGLIGVLFITKPGTSLFNIYCIFPIFFCIGFSIVAVSIKRLSKTEPDYLIAFYFTALLIIVSSTAIFFEEWKMPNILDFFYLCMIGICGSIANLFMTTAYRRADASLITPLKYLSVLSAIVFGYYIFSEIPSVSTIIGAIIIIISSFIIFKREQIKNKKR</sequence>
<evidence type="ECO:0000256" key="3">
    <source>
        <dbReference type="ARBA" id="ARBA00022692"/>
    </source>
</evidence>
<evidence type="ECO:0000256" key="1">
    <source>
        <dbReference type="ARBA" id="ARBA00004141"/>
    </source>
</evidence>
<name>A0A845SAD2_9PROT</name>
<dbReference type="EMBL" id="RGMI01000058">
    <property type="protein sequence ID" value="NCU50490.1"/>
    <property type="molecule type" value="Genomic_DNA"/>
</dbReference>
<keyword evidence="4 6" id="KW-1133">Transmembrane helix</keyword>
<evidence type="ECO:0000256" key="4">
    <source>
        <dbReference type="ARBA" id="ARBA00022989"/>
    </source>
</evidence>
<dbReference type="InterPro" id="IPR037185">
    <property type="entry name" value="EmrE-like"/>
</dbReference>
<dbReference type="SUPFAM" id="SSF103481">
    <property type="entry name" value="Multidrug resistance efflux transporter EmrE"/>
    <property type="match status" value="2"/>
</dbReference>
<comment type="similarity">
    <text evidence="2">Belongs to the drug/metabolite transporter (DMT) superfamily. 10 TMS drug/metabolite exporter (DME) (TC 2.A.7.3) family.</text>
</comment>
<comment type="caution">
    <text evidence="10">The sequence shown here is derived from an EMBL/GenBank/DDBJ whole genome shotgun (WGS) entry which is preliminary data.</text>
</comment>
<evidence type="ECO:0000256" key="6">
    <source>
        <dbReference type="SAM" id="Phobius"/>
    </source>
</evidence>
<feature type="transmembrane region" description="Helical" evidence="6">
    <location>
        <begin position="123"/>
        <end position="139"/>
    </location>
</feature>
<reference evidence="10 11" key="1">
    <citation type="submission" date="2018-10" db="EMBL/GenBank/DDBJ databases">
        <title>Iterative Subtractive Binning of Freshwater Chronoseries Metagenomes Recovers Nearly Complete Genomes from over Four Hundred Novel Species.</title>
        <authorList>
            <person name="Rodriguez-R L.M."/>
            <person name="Tsementzi D."/>
            <person name="Luo C."/>
            <person name="Konstantinidis K.T."/>
        </authorList>
    </citation>
    <scope>NUCLEOTIDE SEQUENCE [LARGE SCALE GENOMIC DNA]</scope>
    <source>
        <strain evidence="10">WB7_2B_003</strain>
        <strain evidence="8">WB8_1A_003</strain>
        <strain evidence="9">WB8_2A_004</strain>
    </source>
</reference>
<dbReference type="PANTHER" id="PTHR22911">
    <property type="entry name" value="ACYL-MALONYL CONDENSING ENZYME-RELATED"/>
    <property type="match status" value="1"/>
</dbReference>
<feature type="transmembrane region" description="Helical" evidence="6">
    <location>
        <begin position="145"/>
        <end position="165"/>
    </location>
</feature>
<dbReference type="Proteomes" id="UP000747791">
    <property type="component" value="Unassembled WGS sequence"/>
</dbReference>
<feature type="transmembrane region" description="Helical" evidence="6">
    <location>
        <begin position="98"/>
        <end position="116"/>
    </location>
</feature>
<gene>
    <name evidence="10" type="ORF">EBV78_02530</name>
    <name evidence="8" type="ORF">EBX29_01775</name>
    <name evidence="9" type="ORF">EBX74_03545</name>
</gene>
<dbReference type="EMBL" id="RGOB01000108">
    <property type="protein sequence ID" value="NCU53356.1"/>
    <property type="molecule type" value="Genomic_DNA"/>
</dbReference>
<dbReference type="PANTHER" id="PTHR22911:SF6">
    <property type="entry name" value="SOLUTE CARRIER FAMILY 35 MEMBER G1"/>
    <property type="match status" value="1"/>
</dbReference>
<keyword evidence="3 6" id="KW-0812">Transmembrane</keyword>
<evidence type="ECO:0000259" key="7">
    <source>
        <dbReference type="Pfam" id="PF00892"/>
    </source>
</evidence>
<dbReference type="EMBL" id="RGGN01000073">
    <property type="protein sequence ID" value="NCU62954.1"/>
    <property type="molecule type" value="Genomic_DNA"/>
</dbReference>
<keyword evidence="5 6" id="KW-0472">Membrane</keyword>
<dbReference type="Pfam" id="PF00892">
    <property type="entry name" value="EamA"/>
    <property type="match status" value="2"/>
</dbReference>
<feature type="transmembrane region" description="Helical" evidence="6">
    <location>
        <begin position="75"/>
        <end position="92"/>
    </location>
</feature>
<protein>
    <submittedName>
        <fullName evidence="10">DMT family transporter</fullName>
    </submittedName>
</protein>
<evidence type="ECO:0000313" key="10">
    <source>
        <dbReference type="EMBL" id="NCU62954.1"/>
    </source>
</evidence>
<feature type="transmembrane region" description="Helical" evidence="6">
    <location>
        <begin position="7"/>
        <end position="26"/>
    </location>
</feature>
<evidence type="ECO:0000313" key="11">
    <source>
        <dbReference type="Proteomes" id="UP000572953"/>
    </source>
</evidence>
<organism evidence="10 11">
    <name type="scientific">Candidatus Fonsibacter lacus</name>
    <dbReference type="NCBI Taxonomy" id="2576439"/>
    <lineage>
        <taxon>Bacteria</taxon>
        <taxon>Pseudomonadati</taxon>
        <taxon>Pseudomonadota</taxon>
        <taxon>Alphaproteobacteria</taxon>
        <taxon>Candidatus Pelagibacterales</taxon>
        <taxon>Candidatus Pelagibacterales incertae sedis</taxon>
        <taxon>Candidatus Fonsibacter</taxon>
    </lineage>
</organism>
<feature type="transmembrane region" description="Helical" evidence="6">
    <location>
        <begin position="240"/>
        <end position="256"/>
    </location>
</feature>
<dbReference type="Proteomes" id="UP000572953">
    <property type="component" value="Unassembled WGS sequence"/>
</dbReference>
<feature type="transmembrane region" description="Helical" evidence="6">
    <location>
        <begin position="208"/>
        <end position="228"/>
    </location>
</feature>
<dbReference type="Proteomes" id="UP000699985">
    <property type="component" value="Unassembled WGS sequence"/>
</dbReference>
<feature type="transmembrane region" description="Helical" evidence="6">
    <location>
        <begin position="177"/>
        <end position="196"/>
    </location>
</feature>
<accession>A0A845SAD2</accession>
<feature type="transmembrane region" description="Helical" evidence="6">
    <location>
        <begin position="32"/>
        <end position="54"/>
    </location>
</feature>
<evidence type="ECO:0000313" key="9">
    <source>
        <dbReference type="EMBL" id="NCU53356.1"/>
    </source>
</evidence>
<dbReference type="GO" id="GO:0016020">
    <property type="term" value="C:membrane"/>
    <property type="evidence" value="ECO:0007669"/>
    <property type="project" value="UniProtKB-SubCell"/>
</dbReference>
<comment type="subcellular location">
    <subcellularLocation>
        <location evidence="1">Membrane</location>
        <topology evidence="1">Multi-pass membrane protein</topology>
    </subcellularLocation>
</comment>
<evidence type="ECO:0000313" key="8">
    <source>
        <dbReference type="EMBL" id="NCU50490.1"/>
    </source>
</evidence>
<feature type="transmembrane region" description="Helical" evidence="6">
    <location>
        <begin position="262"/>
        <end position="279"/>
    </location>
</feature>
<evidence type="ECO:0000256" key="5">
    <source>
        <dbReference type="ARBA" id="ARBA00023136"/>
    </source>
</evidence>
<evidence type="ECO:0000256" key="2">
    <source>
        <dbReference type="ARBA" id="ARBA00009853"/>
    </source>
</evidence>
<feature type="domain" description="EamA" evidence="7">
    <location>
        <begin position="7"/>
        <end position="139"/>
    </location>
</feature>
<dbReference type="AlphaFoldDB" id="A0A845SAD2"/>
<feature type="domain" description="EamA" evidence="7">
    <location>
        <begin position="151"/>
        <end position="279"/>
    </location>
</feature>